<dbReference type="Gene3D" id="3.40.50.2000">
    <property type="entry name" value="Glycogen Phosphorylase B"/>
    <property type="match status" value="1"/>
</dbReference>
<protein>
    <submittedName>
        <fullName evidence="1">Sucrose-phosphate synthase</fullName>
    </submittedName>
</protein>
<reference evidence="1 2" key="1">
    <citation type="submission" date="2016-10" db="EMBL/GenBank/DDBJ databases">
        <authorList>
            <person name="de Groot N.N."/>
        </authorList>
    </citation>
    <scope>NUCLEOTIDE SEQUENCE [LARGE SCALE GENOMIC DNA]</scope>
    <source>
        <strain evidence="1 2">ATCC 51327</strain>
    </source>
</reference>
<dbReference type="STRING" id="29563.SAMN02983006_00795"/>
<dbReference type="Proteomes" id="UP000199006">
    <property type="component" value="Unassembled WGS sequence"/>
</dbReference>
<dbReference type="AlphaFoldDB" id="A0A1I4GMU7"/>
<name>A0A1I4GMU7_9FIRM</name>
<organism evidence="1 2">
    <name type="scientific">Halanaerobium salsuginis</name>
    <dbReference type="NCBI Taxonomy" id="29563"/>
    <lineage>
        <taxon>Bacteria</taxon>
        <taxon>Bacillati</taxon>
        <taxon>Bacillota</taxon>
        <taxon>Clostridia</taxon>
        <taxon>Halanaerobiales</taxon>
        <taxon>Halanaerobiaceae</taxon>
        <taxon>Halanaerobium</taxon>
    </lineage>
</organism>
<dbReference type="EMBL" id="FOTI01000007">
    <property type="protein sequence ID" value="SFL30810.1"/>
    <property type="molecule type" value="Genomic_DNA"/>
</dbReference>
<gene>
    <name evidence="1" type="ORF">SAMN02983006_00795</name>
</gene>
<sequence length="283" mass="32258">MKNIKRLAVLYPQNKFKQSKTENNENQDKSMVFLENLSKSLIKYDLKIDLITRDHSFQSGAAPKKFVSNYPDSLRLRQIKLPFAGDNYLTEKNLWPHLKEYAAAIAEFYDEEGEFPDLFLTYSAAAGLAGVLLREKLAISFCFLALTPADNKLAELELNNKNCQQISQNSKLAKKIIAKRLALNYSSQVISLNKEQLNSYQHECYQDVIKNNKLFNLQLTPPEITSGNLTDSKAKLLITALTDGLNHPLNPTVNLSIPDYYLLPDSDNEHQLKETFRTLLLKK</sequence>
<dbReference type="RefSeq" id="WP_089860008.1">
    <property type="nucleotide sequence ID" value="NZ_FOTI01000007.1"/>
</dbReference>
<keyword evidence="2" id="KW-1185">Reference proteome</keyword>
<evidence type="ECO:0000313" key="1">
    <source>
        <dbReference type="EMBL" id="SFL30810.1"/>
    </source>
</evidence>
<proteinExistence type="predicted"/>
<evidence type="ECO:0000313" key="2">
    <source>
        <dbReference type="Proteomes" id="UP000199006"/>
    </source>
</evidence>
<accession>A0A1I4GMU7</accession>
<dbReference type="OrthoDB" id="9795068at2"/>